<evidence type="ECO:0000313" key="5">
    <source>
        <dbReference type="WBParaSite" id="NBR_0000808301-mRNA-1"/>
    </source>
</evidence>
<feature type="transmembrane region" description="Helical" evidence="2">
    <location>
        <begin position="44"/>
        <end position="65"/>
    </location>
</feature>
<proteinExistence type="predicted"/>
<dbReference type="EMBL" id="UYSL01019961">
    <property type="protein sequence ID" value="VDL71673.1"/>
    <property type="molecule type" value="Genomic_DNA"/>
</dbReference>
<evidence type="ECO:0000256" key="2">
    <source>
        <dbReference type="SAM" id="Phobius"/>
    </source>
</evidence>
<keyword evidence="2" id="KW-1133">Transmembrane helix</keyword>
<evidence type="ECO:0000256" key="1">
    <source>
        <dbReference type="SAM" id="MobiDB-lite"/>
    </source>
</evidence>
<dbReference type="AlphaFoldDB" id="A0A0N4XYD5"/>
<reference evidence="3 4" key="2">
    <citation type="submission" date="2018-11" db="EMBL/GenBank/DDBJ databases">
        <authorList>
            <consortium name="Pathogen Informatics"/>
        </authorList>
    </citation>
    <scope>NUCLEOTIDE SEQUENCE [LARGE SCALE GENOMIC DNA]</scope>
</reference>
<keyword evidence="4" id="KW-1185">Reference proteome</keyword>
<keyword evidence="2" id="KW-0472">Membrane</keyword>
<gene>
    <name evidence="3" type="ORF">NBR_LOCUS8084</name>
</gene>
<feature type="region of interest" description="Disordered" evidence="1">
    <location>
        <begin position="77"/>
        <end position="97"/>
    </location>
</feature>
<evidence type="ECO:0000313" key="4">
    <source>
        <dbReference type="Proteomes" id="UP000271162"/>
    </source>
</evidence>
<protein>
    <submittedName>
        <fullName evidence="5">Transmembrane protein</fullName>
    </submittedName>
</protein>
<feature type="region of interest" description="Disordered" evidence="1">
    <location>
        <begin position="1"/>
        <end position="30"/>
    </location>
</feature>
<dbReference type="Proteomes" id="UP000271162">
    <property type="component" value="Unassembled WGS sequence"/>
</dbReference>
<evidence type="ECO:0000313" key="3">
    <source>
        <dbReference type="EMBL" id="VDL71673.1"/>
    </source>
</evidence>
<accession>A0A0N4XYD5</accession>
<name>A0A0N4XYD5_NIPBR</name>
<organism evidence="5">
    <name type="scientific">Nippostrongylus brasiliensis</name>
    <name type="common">Rat hookworm</name>
    <dbReference type="NCBI Taxonomy" id="27835"/>
    <lineage>
        <taxon>Eukaryota</taxon>
        <taxon>Metazoa</taxon>
        <taxon>Ecdysozoa</taxon>
        <taxon>Nematoda</taxon>
        <taxon>Chromadorea</taxon>
        <taxon>Rhabditida</taxon>
        <taxon>Rhabditina</taxon>
        <taxon>Rhabditomorpha</taxon>
        <taxon>Strongyloidea</taxon>
        <taxon>Heligmosomidae</taxon>
        <taxon>Nippostrongylus</taxon>
    </lineage>
</organism>
<dbReference type="WBParaSite" id="NBR_0000808301-mRNA-1">
    <property type="protein sequence ID" value="NBR_0000808301-mRNA-1"/>
    <property type="gene ID" value="NBR_0000808301"/>
</dbReference>
<feature type="compositionally biased region" description="Basic and acidic residues" evidence="1">
    <location>
        <begin position="15"/>
        <end position="25"/>
    </location>
</feature>
<reference evidence="5" key="1">
    <citation type="submission" date="2017-02" db="UniProtKB">
        <authorList>
            <consortium name="WormBaseParasite"/>
        </authorList>
    </citation>
    <scope>IDENTIFICATION</scope>
</reference>
<sequence>MGCSTARSDPETPDIDQRTEVKMDSTDDEHCDNVQLGSSIDRTFAWTLSTCALVTSAAVQLTSLVRHALYRSMKFTARSDPDTPDIDQRTDVKMDSTDGEHCGNVQFVSHYYGSYHV</sequence>
<keyword evidence="2" id="KW-0812">Transmembrane</keyword>